<comment type="caution">
    <text evidence="3">The sequence shown here is derived from an EMBL/GenBank/DDBJ whole genome shotgun (WGS) entry which is preliminary data.</text>
</comment>
<keyword evidence="1" id="KW-0472">Membrane</keyword>
<dbReference type="InterPro" id="IPR035897">
    <property type="entry name" value="Toll_tir_struct_dom_sf"/>
</dbReference>
<keyword evidence="3" id="KW-0675">Receptor</keyword>
<keyword evidence="1" id="KW-0812">Transmembrane</keyword>
<accession>A0A437LYZ5</accession>
<evidence type="ECO:0000313" key="3">
    <source>
        <dbReference type="EMBL" id="RVT90534.1"/>
    </source>
</evidence>
<dbReference type="Gene3D" id="1.25.40.10">
    <property type="entry name" value="Tetratricopeptide repeat domain"/>
    <property type="match status" value="1"/>
</dbReference>
<evidence type="ECO:0000256" key="1">
    <source>
        <dbReference type="SAM" id="Phobius"/>
    </source>
</evidence>
<name>A0A437LYZ5_9SPHN</name>
<keyword evidence="4" id="KW-1185">Reference proteome</keyword>
<dbReference type="InterPro" id="IPR000157">
    <property type="entry name" value="TIR_dom"/>
</dbReference>
<dbReference type="PROSITE" id="PS50104">
    <property type="entry name" value="TIR"/>
    <property type="match status" value="1"/>
</dbReference>
<sequence length="541" mass="59769">MGHEQIGLSASHGTASSGRDERYRAFISYSHVDEHAAARLHRWLESYRLPRTVVGRSTARGEIGRKLSPIFRDRTEFPASGDLHEEVTSALSASACLVVLCSPAARASRWVNQEIALFRSLHPDRPILAALIDGEPADAFPPALTQPGPNGVVREPIAADFRRRGDGARLARLKIVAGIAGLALDELVQRDAQRQLHRVAAITIASLALAVLLLTMLIFAINARNEADRQRQQAEGLIEFMLTDLRSRLQGVGRLDILGSVNERALAYYGEQGDLTLLPSESLERRARVLHAMGEDDHRRGDLAGAIAKFREAQRVTGTLLAAIPNDPPRIYAHAQSEFWLGYTDFLRHQLAAAQPHFEQYLQLALQLTTIDPNNVAYQREVGYAEGNLCSLNLVRSADATATLRSCRAALETMRDVAAASPRDLGVQLDLANRYAWLADALKAGGRDDQALDQRRRQAAILDKLVAADPKNASYRQDWILSRYAIATSLRDLGEMSASLRSAREARAAISQLTAADPDNVDWHRWRSRIEKTFPQTAKEN</sequence>
<dbReference type="SUPFAM" id="SSF48452">
    <property type="entry name" value="TPR-like"/>
    <property type="match status" value="1"/>
</dbReference>
<dbReference type="Pfam" id="PF13676">
    <property type="entry name" value="TIR_2"/>
    <property type="match status" value="1"/>
</dbReference>
<dbReference type="AlphaFoldDB" id="A0A437LYZ5"/>
<feature type="domain" description="TIR" evidence="2">
    <location>
        <begin position="21"/>
        <end position="175"/>
    </location>
</feature>
<gene>
    <name evidence="3" type="ORF">EOD43_18220</name>
</gene>
<evidence type="ECO:0000313" key="4">
    <source>
        <dbReference type="Proteomes" id="UP000282971"/>
    </source>
</evidence>
<dbReference type="SUPFAM" id="SSF52200">
    <property type="entry name" value="Toll/Interleukin receptor TIR domain"/>
    <property type="match status" value="1"/>
</dbReference>
<feature type="transmembrane region" description="Helical" evidence="1">
    <location>
        <begin position="199"/>
        <end position="221"/>
    </location>
</feature>
<reference evidence="3 4" key="1">
    <citation type="submission" date="2019-01" db="EMBL/GenBank/DDBJ databases">
        <authorList>
            <person name="Chen W.-M."/>
        </authorList>
    </citation>
    <scope>NUCLEOTIDE SEQUENCE [LARGE SCALE GENOMIC DNA]</scope>
    <source>
        <strain evidence="3 4">CCP-7</strain>
    </source>
</reference>
<dbReference type="Proteomes" id="UP000282971">
    <property type="component" value="Unassembled WGS sequence"/>
</dbReference>
<proteinExistence type="predicted"/>
<protein>
    <submittedName>
        <fullName evidence="3">Toll/interleukin-1 receptor domain-containing protein</fullName>
    </submittedName>
</protein>
<dbReference type="InterPro" id="IPR011990">
    <property type="entry name" value="TPR-like_helical_dom_sf"/>
</dbReference>
<evidence type="ECO:0000259" key="2">
    <source>
        <dbReference type="PROSITE" id="PS50104"/>
    </source>
</evidence>
<dbReference type="GO" id="GO:0007165">
    <property type="term" value="P:signal transduction"/>
    <property type="evidence" value="ECO:0007669"/>
    <property type="project" value="InterPro"/>
</dbReference>
<dbReference type="Gene3D" id="3.40.50.10140">
    <property type="entry name" value="Toll/interleukin-1 receptor homology (TIR) domain"/>
    <property type="match status" value="1"/>
</dbReference>
<organism evidence="3 4">
    <name type="scientific">Sphingomonas crocodyli</name>
    <dbReference type="NCBI Taxonomy" id="1979270"/>
    <lineage>
        <taxon>Bacteria</taxon>
        <taxon>Pseudomonadati</taxon>
        <taxon>Pseudomonadota</taxon>
        <taxon>Alphaproteobacteria</taxon>
        <taxon>Sphingomonadales</taxon>
        <taxon>Sphingomonadaceae</taxon>
        <taxon>Sphingomonas</taxon>
    </lineage>
</organism>
<dbReference type="EMBL" id="SACN01000003">
    <property type="protein sequence ID" value="RVT90534.1"/>
    <property type="molecule type" value="Genomic_DNA"/>
</dbReference>
<keyword evidence="1" id="KW-1133">Transmembrane helix</keyword>
<dbReference type="OrthoDB" id="7308181at2"/>